<dbReference type="Pfam" id="PF04101">
    <property type="entry name" value="Glyco_tran_28_C"/>
    <property type="match status" value="1"/>
</dbReference>
<evidence type="ECO:0000259" key="2">
    <source>
        <dbReference type="PROSITE" id="PS51186"/>
    </source>
</evidence>
<name>A0ABQ0RT79_9PSEU</name>
<dbReference type="Gene3D" id="3.40.50.2000">
    <property type="entry name" value="Glycogen Phosphorylase B"/>
    <property type="match status" value="1"/>
</dbReference>
<dbReference type="Gene3D" id="3.40.630.30">
    <property type="match status" value="1"/>
</dbReference>
<gene>
    <name evidence="3" type="ORF">PSA01_08970</name>
</gene>
<dbReference type="RefSeq" id="WP_141286914.1">
    <property type="nucleotide sequence ID" value="NZ_BJNH01000012.1"/>
</dbReference>
<sequence>MRLLLRCDAGPSTGVGHTVRCAAVAEAATAAGHEVFWSGRLDGLDWLWAGLTTGPPGTVLPPADDSGALAGLAREHRIDAVHVDHYLLGDDLRDPLNAAGIALSTVEDFATGRRPGDVVVDPNLGADEQPRPDDGSSLLLRGPAFAPLRTAARRARQVRNAGAPAGDPPRVLVVMGGTDAAGLLPRVVAALAAAGAPAEVDVVVPPGRSPELPAGGAARFRAVAPLSDLPAAMAAADLVVSAAGTTVWELCCVGVPMALVLAADNQTDGYRTVVASGAAAGLGGIGDLAEPEPAGAVLRALLTDPAGRDALAHRARTIVDGDGAGRIVDAIAVAIHRVRIEPLGHRRDEAGDRPAAAPDERPAALPAQAPHSQARPSRALPSQAPHPQAQPSQALPSQAPHPQAQPSQALPSQAQQSPAQHSQALGSQAQPAPALRSRLATLADAELLLAWRNDPDTRRSSRSGDEIDLDTHRRWLAGSLDREDRHLLVVSDADGPVGTVRWDRDCTGWEVSITVAPERRGGGLAGALLRAGEDALRERTGTGTPLIAVVHRDNTASARLFARAGYVDDGTGPDDDGFRTLRRIL</sequence>
<reference evidence="3 4" key="1">
    <citation type="submission" date="2019-06" db="EMBL/GenBank/DDBJ databases">
        <title>Whole genome shotgun sequence of Pseudonocardia saturnea NBRC 14499.</title>
        <authorList>
            <person name="Hosoyama A."/>
            <person name="Uohara A."/>
            <person name="Ohji S."/>
            <person name="Ichikawa N."/>
        </authorList>
    </citation>
    <scope>NUCLEOTIDE SEQUENCE [LARGE SCALE GENOMIC DNA]</scope>
    <source>
        <strain evidence="3 4">NBRC 14499</strain>
    </source>
</reference>
<dbReference type="InterPro" id="IPR007235">
    <property type="entry name" value="Glyco_trans_28_C"/>
</dbReference>
<dbReference type="InterPro" id="IPR016181">
    <property type="entry name" value="Acyl_CoA_acyltransferase"/>
</dbReference>
<feature type="domain" description="N-acetyltransferase" evidence="2">
    <location>
        <begin position="435"/>
        <end position="585"/>
    </location>
</feature>
<protein>
    <recommendedName>
        <fullName evidence="2">N-acetyltransferase domain-containing protein</fullName>
    </recommendedName>
</protein>
<dbReference type="Gene3D" id="3.40.50.11190">
    <property type="match status" value="1"/>
</dbReference>
<evidence type="ECO:0000313" key="4">
    <source>
        <dbReference type="Proteomes" id="UP000320693"/>
    </source>
</evidence>
<dbReference type="CDD" id="cd04301">
    <property type="entry name" value="NAT_SF"/>
    <property type="match status" value="1"/>
</dbReference>
<comment type="caution">
    <text evidence="3">The sequence shown here is derived from an EMBL/GenBank/DDBJ whole genome shotgun (WGS) entry which is preliminary data.</text>
</comment>
<dbReference type="PANTHER" id="PTHR21015">
    <property type="entry name" value="UDP-N-ACETYLGLUCOSAMINE--N-ACETYLMURAMYL-(PENTAPEPTIDE) PYROPHOSPHORYL-UNDECAPRENOL N-ACETYLGLUCOSAMINE TRANSFERASE 1"/>
    <property type="match status" value="1"/>
</dbReference>
<feature type="compositionally biased region" description="Basic and acidic residues" evidence="1">
    <location>
        <begin position="344"/>
        <end position="362"/>
    </location>
</feature>
<dbReference type="Proteomes" id="UP000320693">
    <property type="component" value="Unassembled WGS sequence"/>
</dbReference>
<keyword evidence="4" id="KW-1185">Reference proteome</keyword>
<feature type="region of interest" description="Disordered" evidence="1">
    <location>
        <begin position="344"/>
        <end position="433"/>
    </location>
</feature>
<dbReference type="SUPFAM" id="SSF55729">
    <property type="entry name" value="Acyl-CoA N-acyltransferases (Nat)"/>
    <property type="match status" value="1"/>
</dbReference>
<dbReference type="SUPFAM" id="SSF53756">
    <property type="entry name" value="UDP-Glycosyltransferase/glycogen phosphorylase"/>
    <property type="match status" value="1"/>
</dbReference>
<evidence type="ECO:0000256" key="1">
    <source>
        <dbReference type="SAM" id="MobiDB-lite"/>
    </source>
</evidence>
<proteinExistence type="predicted"/>
<dbReference type="EMBL" id="BJNH01000012">
    <property type="protein sequence ID" value="GEC23868.1"/>
    <property type="molecule type" value="Genomic_DNA"/>
</dbReference>
<dbReference type="Pfam" id="PF13302">
    <property type="entry name" value="Acetyltransf_3"/>
    <property type="match status" value="1"/>
</dbReference>
<accession>A0ABQ0RT79</accession>
<feature type="compositionally biased region" description="Low complexity" evidence="1">
    <location>
        <begin position="379"/>
        <end position="424"/>
    </location>
</feature>
<organism evidence="3 4">
    <name type="scientific">Pseudonocardia saturnea</name>
    <dbReference type="NCBI Taxonomy" id="33909"/>
    <lineage>
        <taxon>Bacteria</taxon>
        <taxon>Bacillati</taxon>
        <taxon>Actinomycetota</taxon>
        <taxon>Actinomycetes</taxon>
        <taxon>Pseudonocardiales</taxon>
        <taxon>Pseudonocardiaceae</taxon>
        <taxon>Pseudonocardia</taxon>
    </lineage>
</organism>
<dbReference type="PROSITE" id="PS51186">
    <property type="entry name" value="GNAT"/>
    <property type="match status" value="1"/>
</dbReference>
<dbReference type="PANTHER" id="PTHR21015:SF22">
    <property type="entry name" value="GLYCOSYLTRANSFERASE"/>
    <property type="match status" value="1"/>
</dbReference>
<evidence type="ECO:0000313" key="3">
    <source>
        <dbReference type="EMBL" id="GEC23868.1"/>
    </source>
</evidence>
<dbReference type="InterPro" id="IPR000182">
    <property type="entry name" value="GNAT_dom"/>
</dbReference>